<feature type="domain" description="AB hydrolase-1" evidence="2">
    <location>
        <begin position="9"/>
        <end position="248"/>
    </location>
</feature>
<dbReference type="InterPro" id="IPR045889">
    <property type="entry name" value="MES/HNL"/>
</dbReference>
<dbReference type="AlphaFoldDB" id="A0A9Q0K9R1"/>
<dbReference type="PANTHER" id="PTHR10992:SF1083">
    <property type="entry name" value="METHYLESTERASE 1"/>
    <property type="match status" value="1"/>
</dbReference>
<dbReference type="InterPro" id="IPR029058">
    <property type="entry name" value="AB_hydrolase_fold"/>
</dbReference>
<dbReference type="SUPFAM" id="SSF53474">
    <property type="entry name" value="alpha/beta-Hydrolases"/>
    <property type="match status" value="1"/>
</dbReference>
<dbReference type="GO" id="GO:0009696">
    <property type="term" value="P:salicylic acid metabolic process"/>
    <property type="evidence" value="ECO:0007669"/>
    <property type="project" value="TreeGrafter"/>
</dbReference>
<evidence type="ECO:0000256" key="1">
    <source>
        <dbReference type="ARBA" id="ARBA00022801"/>
    </source>
</evidence>
<proteinExistence type="predicted"/>
<dbReference type="Proteomes" id="UP001141806">
    <property type="component" value="Unassembled WGS sequence"/>
</dbReference>
<dbReference type="InterPro" id="IPR000073">
    <property type="entry name" value="AB_hydrolase_1"/>
</dbReference>
<dbReference type="GO" id="GO:0080030">
    <property type="term" value="F:methyl indole-3-acetate esterase activity"/>
    <property type="evidence" value="ECO:0007669"/>
    <property type="project" value="TreeGrafter"/>
</dbReference>
<dbReference type="GO" id="GO:0009694">
    <property type="term" value="P:jasmonic acid metabolic process"/>
    <property type="evidence" value="ECO:0007669"/>
    <property type="project" value="TreeGrafter"/>
</dbReference>
<evidence type="ECO:0000313" key="3">
    <source>
        <dbReference type="EMBL" id="KAJ4966484.1"/>
    </source>
</evidence>
<dbReference type="Pfam" id="PF12697">
    <property type="entry name" value="Abhydrolase_6"/>
    <property type="match status" value="1"/>
</dbReference>
<protein>
    <recommendedName>
        <fullName evidence="2">AB hydrolase-1 domain-containing protein</fullName>
    </recommendedName>
</protein>
<sequence length="257" mass="28927">MAEGGLKHFLLVHSAGHGEWYWFKVKPLLESAGHKVTTLQLAPSVTSSAAMDSINTINTLSQYSQPLLDFLENLEEKVVMVGHSAGGLSLALAMEKYPHKITVAVFIAAFMPDTSHKPSHVVDQYMKIPMEWKKSYPITNNGNTTWLFFSDEFLRTTLYQLCSAEDFALVSMLKRPASFFQEDLAKMDQFSEEKYGSVIRVYIVCKDDLAITEDFQGEMIKNFGVKEVKEIEHSGHMPMLSKPTELVAHLLDIANKC</sequence>
<dbReference type="PANTHER" id="PTHR10992">
    <property type="entry name" value="METHYLESTERASE FAMILY MEMBER"/>
    <property type="match status" value="1"/>
</dbReference>
<keyword evidence="4" id="KW-1185">Reference proteome</keyword>
<accession>A0A9Q0K9R1</accession>
<keyword evidence="1" id="KW-0378">Hydrolase</keyword>
<evidence type="ECO:0000313" key="4">
    <source>
        <dbReference type="Proteomes" id="UP001141806"/>
    </source>
</evidence>
<dbReference type="FunFam" id="3.40.50.1820:FF:000051">
    <property type="entry name" value="(S)-hydroxynitrile lyase"/>
    <property type="match status" value="1"/>
</dbReference>
<dbReference type="OrthoDB" id="1263307at2759"/>
<dbReference type="GO" id="GO:0080031">
    <property type="term" value="F:methyl salicylate esterase activity"/>
    <property type="evidence" value="ECO:0007669"/>
    <property type="project" value="TreeGrafter"/>
</dbReference>
<reference evidence="3" key="1">
    <citation type="journal article" date="2023" name="Plant J.">
        <title>The genome of the king protea, Protea cynaroides.</title>
        <authorList>
            <person name="Chang J."/>
            <person name="Duong T.A."/>
            <person name="Schoeman C."/>
            <person name="Ma X."/>
            <person name="Roodt D."/>
            <person name="Barker N."/>
            <person name="Li Z."/>
            <person name="Van de Peer Y."/>
            <person name="Mizrachi E."/>
        </authorList>
    </citation>
    <scope>NUCLEOTIDE SEQUENCE</scope>
    <source>
        <tissue evidence="3">Young leaves</tissue>
    </source>
</reference>
<evidence type="ECO:0000259" key="2">
    <source>
        <dbReference type="Pfam" id="PF12697"/>
    </source>
</evidence>
<comment type="caution">
    <text evidence="3">The sequence shown here is derived from an EMBL/GenBank/DDBJ whole genome shotgun (WGS) entry which is preliminary data.</text>
</comment>
<organism evidence="3 4">
    <name type="scientific">Protea cynaroides</name>
    <dbReference type="NCBI Taxonomy" id="273540"/>
    <lineage>
        <taxon>Eukaryota</taxon>
        <taxon>Viridiplantae</taxon>
        <taxon>Streptophyta</taxon>
        <taxon>Embryophyta</taxon>
        <taxon>Tracheophyta</taxon>
        <taxon>Spermatophyta</taxon>
        <taxon>Magnoliopsida</taxon>
        <taxon>Proteales</taxon>
        <taxon>Proteaceae</taxon>
        <taxon>Protea</taxon>
    </lineage>
</organism>
<name>A0A9Q0K9R1_9MAGN</name>
<dbReference type="Gene3D" id="3.40.50.1820">
    <property type="entry name" value="alpha/beta hydrolase"/>
    <property type="match status" value="1"/>
</dbReference>
<dbReference type="EMBL" id="JAMYWD010000007">
    <property type="protein sequence ID" value="KAJ4966484.1"/>
    <property type="molecule type" value="Genomic_DNA"/>
</dbReference>
<dbReference type="GO" id="GO:0080032">
    <property type="term" value="F:methyl jasmonate esterase activity"/>
    <property type="evidence" value="ECO:0007669"/>
    <property type="project" value="TreeGrafter"/>
</dbReference>
<gene>
    <name evidence="3" type="ORF">NE237_018333</name>
</gene>